<dbReference type="InterPro" id="IPR039426">
    <property type="entry name" value="TonB-dep_rcpt-like"/>
</dbReference>
<dbReference type="PANTHER" id="PTHR30069">
    <property type="entry name" value="TONB-DEPENDENT OUTER MEMBRANE RECEPTOR"/>
    <property type="match status" value="1"/>
</dbReference>
<evidence type="ECO:0000256" key="9">
    <source>
        <dbReference type="ARBA" id="ARBA00023237"/>
    </source>
</evidence>
<comment type="similarity">
    <text evidence="10 11">Belongs to the TonB-dependent receptor family.</text>
</comment>
<accession>A0ABW9RT69</accession>
<evidence type="ECO:0000256" key="7">
    <source>
        <dbReference type="ARBA" id="ARBA00023136"/>
    </source>
</evidence>
<proteinExistence type="inferred from homology"/>
<dbReference type="InterPro" id="IPR036942">
    <property type="entry name" value="Beta-barrel_TonB_sf"/>
</dbReference>
<evidence type="ECO:0000313" key="16">
    <source>
        <dbReference type="Proteomes" id="UP000798808"/>
    </source>
</evidence>
<evidence type="ECO:0000259" key="14">
    <source>
        <dbReference type="Pfam" id="PF07715"/>
    </source>
</evidence>
<evidence type="ECO:0000256" key="2">
    <source>
        <dbReference type="ARBA" id="ARBA00022448"/>
    </source>
</evidence>
<dbReference type="InterPro" id="IPR000531">
    <property type="entry name" value="Beta-barrel_TonB"/>
</dbReference>
<dbReference type="Gene3D" id="2.170.130.10">
    <property type="entry name" value="TonB-dependent receptor, plug domain"/>
    <property type="match status" value="1"/>
</dbReference>
<evidence type="ECO:0000256" key="12">
    <source>
        <dbReference type="SAM" id="SignalP"/>
    </source>
</evidence>
<sequence>MKNTFLGCLCFLLSLCTMRGHAQSDTTTAAFSRELEEIVISASRVKAKEEDLPQQVQVITDTEIQQSGSKDVVDVLKKKAGVDVIQYPGLLSGIGIRGYRPQFSGLNQRSLLLIDGRPAGATNLATIDLDNIESIEVIKGAASSLYGSQAMGGVVNIVTKKSVGEIKKSLYASFGSYNTFELGLNVGGNLSEQLDFDVNLKHLQQDKDYRHGHDNLFRDKFGWDEATRTYYSTDYEIDSTTVANDVYGDGEEREYATYQYQSGGIRFGYQFHRNWRASVSGTFFSASNVQTPGDYFYGNTSQSLKNPYRYGADLKVEGKINSNHQVSLRAYNSLEYSDFRSVSAGVVSDYVTSKRTNKWVGFQLQDSYNIGKHILTYGFDYNRSNTTSESFNSKDGSEKAPYSPNYGIYSTALFAQAHLKLLDDKLFATLGTRVDNITFDVKETRFLDTYKAAEESHQVFNPSLGLKYKLPNNFDIHASAGRAFVTPDAYNVAGYSISGPGKEANVKGKVNISYGNPDLEPEKGITIDGGVGYLNKKNGLNADVTYFSTRVKDRITQGPTVIPNTIEITHEGDTIASTTTYINAEAATMSGLETSISWDLGALDGYEYSFKIFINAVKYIKLEEEFRNTAYTQENKISTKKVQNVADLTLTYGLEYTNYKFDARLAARYVGPRYDTDWTDYINRPEIEYPAFMLLDFSIGFPVNENGRLMILANNITDENYYEKRGFNMPGRNMQVKYTHNF</sequence>
<comment type="caution">
    <text evidence="15">The sequence shown here is derived from an EMBL/GenBank/DDBJ whole genome shotgun (WGS) entry which is preliminary data.</text>
</comment>
<dbReference type="Proteomes" id="UP000798808">
    <property type="component" value="Unassembled WGS sequence"/>
</dbReference>
<dbReference type="SUPFAM" id="SSF56935">
    <property type="entry name" value="Porins"/>
    <property type="match status" value="1"/>
</dbReference>
<organism evidence="15 16">
    <name type="scientific">Fulvivirga kasyanovii</name>
    <dbReference type="NCBI Taxonomy" id="396812"/>
    <lineage>
        <taxon>Bacteria</taxon>
        <taxon>Pseudomonadati</taxon>
        <taxon>Bacteroidota</taxon>
        <taxon>Cytophagia</taxon>
        <taxon>Cytophagales</taxon>
        <taxon>Fulvivirgaceae</taxon>
        <taxon>Fulvivirga</taxon>
    </lineage>
</organism>
<keyword evidence="6 11" id="KW-0798">TonB box</keyword>
<comment type="subcellular location">
    <subcellularLocation>
        <location evidence="1 10">Cell outer membrane</location>
        <topology evidence="1 10">Multi-pass membrane protein</topology>
    </subcellularLocation>
</comment>
<dbReference type="InterPro" id="IPR012910">
    <property type="entry name" value="Plug_dom"/>
</dbReference>
<keyword evidence="2 10" id="KW-0813">Transport</keyword>
<evidence type="ECO:0000256" key="10">
    <source>
        <dbReference type="PROSITE-ProRule" id="PRU01360"/>
    </source>
</evidence>
<feature type="signal peptide" evidence="12">
    <location>
        <begin position="1"/>
        <end position="22"/>
    </location>
</feature>
<dbReference type="Gene3D" id="2.40.170.20">
    <property type="entry name" value="TonB-dependent receptor, beta-barrel domain"/>
    <property type="match status" value="1"/>
</dbReference>
<dbReference type="Pfam" id="PF07715">
    <property type="entry name" value="Plug"/>
    <property type="match status" value="1"/>
</dbReference>
<gene>
    <name evidence="15" type="ORF">E1163_16160</name>
</gene>
<feature type="domain" description="TonB-dependent receptor-like beta-barrel" evidence="13">
    <location>
        <begin position="257"/>
        <end position="716"/>
    </location>
</feature>
<evidence type="ECO:0000256" key="5">
    <source>
        <dbReference type="ARBA" id="ARBA00022729"/>
    </source>
</evidence>
<evidence type="ECO:0000259" key="13">
    <source>
        <dbReference type="Pfam" id="PF00593"/>
    </source>
</evidence>
<dbReference type="RefSeq" id="WP_155173508.1">
    <property type="nucleotide sequence ID" value="NZ_BAAAFL010000012.1"/>
</dbReference>
<dbReference type="InterPro" id="IPR037066">
    <property type="entry name" value="Plug_dom_sf"/>
</dbReference>
<evidence type="ECO:0000256" key="11">
    <source>
        <dbReference type="RuleBase" id="RU003357"/>
    </source>
</evidence>
<evidence type="ECO:0000313" key="15">
    <source>
        <dbReference type="EMBL" id="MTI26494.1"/>
    </source>
</evidence>
<name>A0ABW9RT69_9BACT</name>
<dbReference type="Pfam" id="PF00593">
    <property type="entry name" value="TonB_dep_Rec_b-barrel"/>
    <property type="match status" value="1"/>
</dbReference>
<reference evidence="15 16" key="1">
    <citation type="submission" date="2019-02" db="EMBL/GenBank/DDBJ databases">
        <authorList>
            <person name="Goldberg S.R."/>
            <person name="Haltli B.A."/>
            <person name="Correa H."/>
            <person name="Russell K.G."/>
        </authorList>
    </citation>
    <scope>NUCLEOTIDE SEQUENCE [LARGE SCALE GENOMIC DNA]</scope>
    <source>
        <strain evidence="15 16">JCM 16186</strain>
    </source>
</reference>
<evidence type="ECO:0000256" key="6">
    <source>
        <dbReference type="ARBA" id="ARBA00023077"/>
    </source>
</evidence>
<keyword evidence="3 10" id="KW-1134">Transmembrane beta strand</keyword>
<evidence type="ECO:0000256" key="8">
    <source>
        <dbReference type="ARBA" id="ARBA00023170"/>
    </source>
</evidence>
<keyword evidence="4 10" id="KW-0812">Transmembrane</keyword>
<keyword evidence="9 10" id="KW-0998">Cell outer membrane</keyword>
<dbReference type="EMBL" id="SMLW01000583">
    <property type="protein sequence ID" value="MTI26494.1"/>
    <property type="molecule type" value="Genomic_DNA"/>
</dbReference>
<feature type="chain" id="PRO_5046993110" evidence="12">
    <location>
        <begin position="23"/>
        <end position="742"/>
    </location>
</feature>
<keyword evidence="16" id="KW-1185">Reference proteome</keyword>
<dbReference type="PROSITE" id="PS52016">
    <property type="entry name" value="TONB_DEPENDENT_REC_3"/>
    <property type="match status" value="1"/>
</dbReference>
<keyword evidence="5 12" id="KW-0732">Signal</keyword>
<dbReference type="PANTHER" id="PTHR30069:SF29">
    <property type="entry name" value="HEMOGLOBIN AND HEMOGLOBIN-HAPTOGLOBIN-BINDING PROTEIN 1-RELATED"/>
    <property type="match status" value="1"/>
</dbReference>
<evidence type="ECO:0000256" key="4">
    <source>
        <dbReference type="ARBA" id="ARBA00022692"/>
    </source>
</evidence>
<keyword evidence="8 15" id="KW-0675">Receptor</keyword>
<protein>
    <submittedName>
        <fullName evidence="15">TonB-dependent receptor</fullName>
    </submittedName>
</protein>
<feature type="domain" description="TonB-dependent receptor plug" evidence="14">
    <location>
        <begin position="49"/>
        <end position="154"/>
    </location>
</feature>
<evidence type="ECO:0000256" key="3">
    <source>
        <dbReference type="ARBA" id="ARBA00022452"/>
    </source>
</evidence>
<evidence type="ECO:0000256" key="1">
    <source>
        <dbReference type="ARBA" id="ARBA00004571"/>
    </source>
</evidence>
<dbReference type="CDD" id="cd01347">
    <property type="entry name" value="ligand_gated_channel"/>
    <property type="match status" value="1"/>
</dbReference>
<keyword evidence="7 10" id="KW-0472">Membrane</keyword>